<dbReference type="EMBL" id="JAACNH010000006">
    <property type="protein sequence ID" value="KAG8439592.1"/>
    <property type="molecule type" value="Genomic_DNA"/>
</dbReference>
<evidence type="ECO:0000313" key="14">
    <source>
        <dbReference type="EMBL" id="KAG8429427.1"/>
    </source>
</evidence>
<dbReference type="AlphaFoldDB" id="A0A8T2ICD4"/>
<feature type="domain" description="PAW" evidence="13">
    <location>
        <begin position="1"/>
        <end position="180"/>
    </location>
</feature>
<comment type="catalytic activity">
    <reaction evidence="1">
        <text>Hydrolysis of an N(4)-(acetyl-beta-D-glucosaminyl)asparagine residue in which the glucosamine residue may be further glycosylated, to yield a (substituted) N-acetyl-beta-D-glucosaminylamine and a peptide containing an aspartate residue.</text>
        <dbReference type="EC" id="3.5.1.52"/>
    </reaction>
</comment>
<evidence type="ECO:0000256" key="10">
    <source>
        <dbReference type="ARBA" id="ARBA00024870"/>
    </source>
</evidence>
<dbReference type="SUPFAM" id="SSF49785">
    <property type="entry name" value="Galactose-binding domain-like"/>
    <property type="match status" value="1"/>
</dbReference>
<dbReference type="FunFam" id="2.60.120.1020:FF:000001">
    <property type="entry name" value="Peptide-N(4)-(N-acetyl-beta-glucosaminyl)asparagine amidase"/>
    <property type="match status" value="1"/>
</dbReference>
<dbReference type="Pfam" id="PF04721">
    <property type="entry name" value="PAW"/>
    <property type="match status" value="1"/>
</dbReference>
<evidence type="ECO:0000256" key="11">
    <source>
        <dbReference type="ARBA" id="ARBA00032901"/>
    </source>
</evidence>
<dbReference type="EMBL" id="JAACNH010007248">
    <property type="protein sequence ID" value="KAG8429427.1"/>
    <property type="molecule type" value="Genomic_DNA"/>
</dbReference>
<evidence type="ECO:0000256" key="8">
    <source>
        <dbReference type="ARBA" id="ARBA00022801"/>
    </source>
</evidence>
<comment type="caution">
    <text evidence="14">The sequence shown here is derived from an EMBL/GenBank/DDBJ whole genome shotgun (WGS) entry which is preliminary data.</text>
</comment>
<evidence type="ECO:0000256" key="1">
    <source>
        <dbReference type="ARBA" id="ARBA00001650"/>
    </source>
</evidence>
<dbReference type="InterPro" id="IPR008979">
    <property type="entry name" value="Galactose-bd-like_sf"/>
</dbReference>
<comment type="function">
    <text evidence="10">Specifically deglycosylates the denatured form of N-linked glycoproteins in the cytoplasm and assists their proteasome-mediated degradation. Cleaves the beta-aspartyl-glucosamine (GlcNAc) of the glycan and the amide side chain of Asn, converting Asn to Asp. Prefers proteins containing high-mannose over those bearing complex type oligosaccharides. Can recognize misfolded proteins in the endoplasmic reticulum that are exported to the cytosol to be destroyed and deglycosylate them, while it has no activity toward native proteins. Deglycosylation is a prerequisite for subsequent proteasome-mediated degradation of some, but not all, misfolded glycoproteins.</text>
</comment>
<feature type="non-terminal residue" evidence="14">
    <location>
        <position position="1"/>
    </location>
</feature>
<evidence type="ECO:0000313" key="15">
    <source>
        <dbReference type="EMBL" id="KAG8439592.1"/>
    </source>
</evidence>
<dbReference type="InterPro" id="IPR038680">
    <property type="entry name" value="PAW_sf"/>
</dbReference>
<accession>A0A8T2ICD4</accession>
<evidence type="ECO:0000256" key="4">
    <source>
        <dbReference type="ARBA" id="ARBA00012158"/>
    </source>
</evidence>
<evidence type="ECO:0000313" key="16">
    <source>
        <dbReference type="Proteomes" id="UP000812440"/>
    </source>
</evidence>
<name>A0A8T2ICD4_9PIPI</name>
<dbReference type="PROSITE" id="PS51398">
    <property type="entry name" value="PAW"/>
    <property type="match status" value="1"/>
</dbReference>
<reference evidence="14" key="1">
    <citation type="thesis" date="2020" institute="ProQuest LLC" country="789 East Eisenhower Parkway, Ann Arbor, MI, USA">
        <title>Comparative Genomics and Chromosome Evolution.</title>
        <authorList>
            <person name="Mudd A.B."/>
        </authorList>
    </citation>
    <scope>NUCLEOTIDE SEQUENCE</scope>
    <source>
        <strain evidence="14">Female2</strain>
        <tissue evidence="14">Blood</tissue>
    </source>
</reference>
<dbReference type="Gene3D" id="2.60.120.1020">
    <property type="entry name" value="Peptide N glycanase, PAW domain"/>
    <property type="match status" value="1"/>
</dbReference>
<evidence type="ECO:0000256" key="5">
    <source>
        <dbReference type="ARBA" id="ARBA00018546"/>
    </source>
</evidence>
<evidence type="ECO:0000256" key="7">
    <source>
        <dbReference type="ARBA" id="ARBA00022723"/>
    </source>
</evidence>
<evidence type="ECO:0000256" key="2">
    <source>
        <dbReference type="ARBA" id="ARBA00001947"/>
    </source>
</evidence>
<evidence type="ECO:0000256" key="3">
    <source>
        <dbReference type="ARBA" id="ARBA00004496"/>
    </source>
</evidence>
<keyword evidence="6" id="KW-0963">Cytoplasm</keyword>
<keyword evidence="8" id="KW-0378">Hydrolase</keyword>
<evidence type="ECO:0000256" key="9">
    <source>
        <dbReference type="ARBA" id="ARBA00022833"/>
    </source>
</evidence>
<dbReference type="InterPro" id="IPR006588">
    <property type="entry name" value="Peptide_N_glycanase_PAW_dom"/>
</dbReference>
<evidence type="ECO:0000256" key="12">
    <source>
        <dbReference type="PROSITE-ProRule" id="PRU00731"/>
    </source>
</evidence>
<dbReference type="EC" id="3.5.1.52" evidence="4"/>
<evidence type="ECO:0000259" key="13">
    <source>
        <dbReference type="PROSITE" id="PS51398"/>
    </source>
</evidence>
<dbReference type="GO" id="GO:0005737">
    <property type="term" value="C:cytoplasm"/>
    <property type="evidence" value="ECO:0007669"/>
    <property type="project" value="UniProtKB-SubCell"/>
</dbReference>
<keyword evidence="7" id="KW-0479">Metal-binding</keyword>
<dbReference type="GO" id="GO:0000224">
    <property type="term" value="F:peptide-N4-(N-acetyl-beta-glucosaminyl)asparagine amidase activity"/>
    <property type="evidence" value="ECO:0007669"/>
    <property type="project" value="UniProtKB-EC"/>
</dbReference>
<evidence type="ECO:0000256" key="6">
    <source>
        <dbReference type="ARBA" id="ARBA00022490"/>
    </source>
</evidence>
<proteinExistence type="inferred from homology"/>
<sequence>QPAKSVVFVPTEKEKTTKCFHLQYNIVEDSYTRLSNNNEVITGWENGTWMVESINKKVENDWKMVYLARREGTSAAAISWKFECASVGLQIESLSLRASSQTFQSGKIKWKLFSTETEVEVNPDNTLHPYPEVFNASEVELKAQLYDGDGDSAWQHTQLFRERLDCKESSLEIVIKLKDL</sequence>
<comment type="subcellular location">
    <subcellularLocation>
        <location evidence="3">Cytoplasm</location>
    </subcellularLocation>
</comment>
<dbReference type="GO" id="GO:0046872">
    <property type="term" value="F:metal ion binding"/>
    <property type="evidence" value="ECO:0007669"/>
    <property type="project" value="UniProtKB-KW"/>
</dbReference>
<dbReference type="GO" id="GO:0006516">
    <property type="term" value="P:glycoprotein catabolic process"/>
    <property type="evidence" value="ECO:0007669"/>
    <property type="project" value="InterPro"/>
</dbReference>
<comment type="cofactor">
    <cofactor evidence="2">
        <name>Zn(2+)</name>
        <dbReference type="ChEBI" id="CHEBI:29105"/>
    </cofactor>
</comment>
<organism evidence="14 16">
    <name type="scientific">Hymenochirus boettgeri</name>
    <name type="common">Congo dwarf clawed frog</name>
    <dbReference type="NCBI Taxonomy" id="247094"/>
    <lineage>
        <taxon>Eukaryota</taxon>
        <taxon>Metazoa</taxon>
        <taxon>Chordata</taxon>
        <taxon>Craniata</taxon>
        <taxon>Vertebrata</taxon>
        <taxon>Euteleostomi</taxon>
        <taxon>Amphibia</taxon>
        <taxon>Batrachia</taxon>
        <taxon>Anura</taxon>
        <taxon>Pipoidea</taxon>
        <taxon>Pipidae</taxon>
        <taxon>Pipinae</taxon>
        <taxon>Hymenochirus</taxon>
    </lineage>
</organism>
<dbReference type="SMART" id="SM00613">
    <property type="entry name" value="PAW"/>
    <property type="match status" value="1"/>
</dbReference>
<dbReference type="OrthoDB" id="409136at2759"/>
<protein>
    <recommendedName>
        <fullName evidence="5">Peptide-N(4)-(N-acetyl-beta-glucosaminyl)asparagine amidase</fullName>
        <ecNumber evidence="4">3.5.1.52</ecNumber>
    </recommendedName>
    <alternativeName>
        <fullName evidence="11">Peptide:N-glycanase</fullName>
    </alternativeName>
</protein>
<keyword evidence="16" id="KW-1185">Reference proteome</keyword>
<comment type="similarity">
    <text evidence="12">Belongs to the transglutaminase-like superfamily. PNGase family.</text>
</comment>
<gene>
    <name evidence="15" type="ORF">GDO86_005688</name>
    <name evidence="14" type="ORF">GDO86_020210</name>
</gene>
<dbReference type="Proteomes" id="UP000812440">
    <property type="component" value="Chromosome 3"/>
</dbReference>
<keyword evidence="9" id="KW-0862">Zinc</keyword>